<keyword evidence="2 7" id="KW-0813">Transport</keyword>
<dbReference type="Pfam" id="PF00528">
    <property type="entry name" value="BPD_transp_1"/>
    <property type="match status" value="1"/>
</dbReference>
<reference evidence="9 10" key="1">
    <citation type="journal article" date="2019" name="Nat. Microbiol.">
        <title>Mediterranean grassland soil C-N compound turnover is dependent on rainfall and depth, and is mediated by genomically divergent microorganisms.</title>
        <authorList>
            <person name="Diamond S."/>
            <person name="Andeer P.F."/>
            <person name="Li Z."/>
            <person name="Crits-Christoph A."/>
            <person name="Burstein D."/>
            <person name="Anantharaman K."/>
            <person name="Lane K.R."/>
            <person name="Thomas B.C."/>
            <person name="Pan C."/>
            <person name="Northen T.R."/>
            <person name="Banfield J.F."/>
        </authorList>
    </citation>
    <scope>NUCLEOTIDE SEQUENCE [LARGE SCALE GENOMIC DNA]</scope>
    <source>
        <strain evidence="9">NP_5</strain>
    </source>
</reference>
<dbReference type="PANTHER" id="PTHR30193">
    <property type="entry name" value="ABC TRANSPORTER PERMEASE PROTEIN"/>
    <property type="match status" value="1"/>
</dbReference>
<dbReference type="GO" id="GO:0005886">
    <property type="term" value="C:plasma membrane"/>
    <property type="evidence" value="ECO:0007669"/>
    <property type="project" value="UniProtKB-SubCell"/>
</dbReference>
<sequence length="317" mass="34059">MGAGAPSVPGPGRVSSRTGRALWIAACLAPALVLFTGVIAYPVLSAMAYSLFRWDGIVRGGFAGAANFQRLLTQYPYSMRMVTAFWHNVWTFALTMLVQNGLGLLFAVLLAGRTWGARAYRAIFFLPVTLSLVIVGFLWQLFLNPVWGPVNKLLALAGLSGLARPWLGDSQTALTALILVNAWRWVGFPTIVFLAGIQAIPEEYVDAARLDGAGPGAVFRRIVLPLLAPQVNVIVILTFIGAFNWFELPYVMQGVTGEPSHTTDVLGLLFYRSAFGGVDTGNPDVGLGSAIAVVMFAVILATSGLGAVYLRRREIEG</sequence>
<comment type="subcellular location">
    <subcellularLocation>
        <location evidence="1 7">Cell membrane</location>
        <topology evidence="1 7">Multi-pass membrane protein</topology>
    </subcellularLocation>
</comment>
<evidence type="ECO:0000256" key="4">
    <source>
        <dbReference type="ARBA" id="ARBA00022692"/>
    </source>
</evidence>
<gene>
    <name evidence="9" type="ORF">E6H02_06480</name>
</gene>
<dbReference type="GO" id="GO:0055085">
    <property type="term" value="P:transmembrane transport"/>
    <property type="evidence" value="ECO:0007669"/>
    <property type="project" value="InterPro"/>
</dbReference>
<evidence type="ECO:0000256" key="2">
    <source>
        <dbReference type="ARBA" id="ARBA00022448"/>
    </source>
</evidence>
<evidence type="ECO:0000313" key="10">
    <source>
        <dbReference type="Proteomes" id="UP000320393"/>
    </source>
</evidence>
<proteinExistence type="inferred from homology"/>
<dbReference type="PROSITE" id="PS50928">
    <property type="entry name" value="ABC_TM1"/>
    <property type="match status" value="1"/>
</dbReference>
<keyword evidence="4 7" id="KW-0812">Transmembrane</keyword>
<evidence type="ECO:0000256" key="5">
    <source>
        <dbReference type="ARBA" id="ARBA00022989"/>
    </source>
</evidence>
<keyword evidence="3" id="KW-1003">Cell membrane</keyword>
<feature type="transmembrane region" description="Helical" evidence="7">
    <location>
        <begin position="123"/>
        <end position="142"/>
    </location>
</feature>
<evidence type="ECO:0000313" key="9">
    <source>
        <dbReference type="EMBL" id="TMJ11862.1"/>
    </source>
</evidence>
<dbReference type="Gene3D" id="1.10.3720.10">
    <property type="entry name" value="MetI-like"/>
    <property type="match status" value="1"/>
</dbReference>
<accession>A0A537LV67</accession>
<feature type="transmembrane region" description="Helical" evidence="7">
    <location>
        <begin position="89"/>
        <end position="111"/>
    </location>
</feature>
<evidence type="ECO:0000256" key="3">
    <source>
        <dbReference type="ARBA" id="ARBA00022475"/>
    </source>
</evidence>
<comment type="similarity">
    <text evidence="7">Belongs to the binding-protein-dependent transport system permease family.</text>
</comment>
<feature type="transmembrane region" description="Helical" evidence="7">
    <location>
        <begin position="287"/>
        <end position="310"/>
    </location>
</feature>
<protein>
    <submittedName>
        <fullName evidence="9">Sugar ABC transporter permease</fullName>
    </submittedName>
</protein>
<dbReference type="InterPro" id="IPR051393">
    <property type="entry name" value="ABC_transporter_permease"/>
</dbReference>
<feature type="transmembrane region" description="Helical" evidence="7">
    <location>
        <begin position="182"/>
        <end position="201"/>
    </location>
</feature>
<evidence type="ECO:0000256" key="6">
    <source>
        <dbReference type="ARBA" id="ARBA00023136"/>
    </source>
</evidence>
<feature type="transmembrane region" description="Helical" evidence="7">
    <location>
        <begin position="21"/>
        <end position="44"/>
    </location>
</feature>
<keyword evidence="5 7" id="KW-1133">Transmembrane helix</keyword>
<dbReference type="Proteomes" id="UP000320393">
    <property type="component" value="Unassembled WGS sequence"/>
</dbReference>
<keyword evidence="6 7" id="KW-0472">Membrane</keyword>
<name>A0A537LV67_9BACT</name>
<dbReference type="InterPro" id="IPR035906">
    <property type="entry name" value="MetI-like_sf"/>
</dbReference>
<dbReference type="AlphaFoldDB" id="A0A537LV67"/>
<dbReference type="SUPFAM" id="SSF161098">
    <property type="entry name" value="MetI-like"/>
    <property type="match status" value="1"/>
</dbReference>
<feature type="domain" description="ABC transmembrane type-1" evidence="8">
    <location>
        <begin position="85"/>
        <end position="306"/>
    </location>
</feature>
<dbReference type="EMBL" id="VBAM01000206">
    <property type="protein sequence ID" value="TMJ11862.1"/>
    <property type="molecule type" value="Genomic_DNA"/>
</dbReference>
<evidence type="ECO:0000256" key="7">
    <source>
        <dbReference type="RuleBase" id="RU363032"/>
    </source>
</evidence>
<dbReference type="CDD" id="cd06261">
    <property type="entry name" value="TM_PBP2"/>
    <property type="match status" value="1"/>
</dbReference>
<feature type="transmembrane region" description="Helical" evidence="7">
    <location>
        <begin position="222"/>
        <end position="246"/>
    </location>
</feature>
<dbReference type="PANTHER" id="PTHR30193:SF37">
    <property type="entry name" value="INNER MEMBRANE ABC TRANSPORTER PERMEASE PROTEIN YCJO"/>
    <property type="match status" value="1"/>
</dbReference>
<comment type="caution">
    <text evidence="9">The sequence shown here is derived from an EMBL/GenBank/DDBJ whole genome shotgun (WGS) entry which is preliminary data.</text>
</comment>
<dbReference type="InterPro" id="IPR000515">
    <property type="entry name" value="MetI-like"/>
</dbReference>
<organism evidence="9 10">
    <name type="scientific">Candidatus Segetimicrobium genomatis</name>
    <dbReference type="NCBI Taxonomy" id="2569760"/>
    <lineage>
        <taxon>Bacteria</taxon>
        <taxon>Bacillati</taxon>
        <taxon>Candidatus Sysuimicrobiota</taxon>
        <taxon>Candidatus Sysuimicrobiia</taxon>
        <taxon>Candidatus Sysuimicrobiales</taxon>
        <taxon>Candidatus Segetimicrobiaceae</taxon>
        <taxon>Candidatus Segetimicrobium</taxon>
    </lineage>
</organism>
<evidence type="ECO:0000259" key="8">
    <source>
        <dbReference type="PROSITE" id="PS50928"/>
    </source>
</evidence>
<evidence type="ECO:0000256" key="1">
    <source>
        <dbReference type="ARBA" id="ARBA00004651"/>
    </source>
</evidence>